<keyword evidence="2" id="KW-1185">Reference proteome</keyword>
<reference evidence="1 2" key="1">
    <citation type="journal article" date="2021" name="Appl. Environ. Microbiol.">
        <title>Genetic linkage and physical mapping for an oyster mushroom Pleurotus cornucopiae and QTL analysis for the trait cap color.</title>
        <authorList>
            <person name="Zhang Y."/>
            <person name="Gao W."/>
            <person name="Sonnenberg A."/>
            <person name="Chen Q."/>
            <person name="Zhang J."/>
            <person name="Huang C."/>
        </authorList>
    </citation>
    <scope>NUCLEOTIDE SEQUENCE [LARGE SCALE GENOMIC DNA]</scope>
    <source>
        <strain evidence="1">CCMSSC00406</strain>
    </source>
</reference>
<evidence type="ECO:0000313" key="2">
    <source>
        <dbReference type="Proteomes" id="UP000824881"/>
    </source>
</evidence>
<gene>
    <name evidence="1" type="ORF">CCMSSC00406_0006959</name>
</gene>
<comment type="caution">
    <text evidence="1">The sequence shown here is derived from an EMBL/GenBank/DDBJ whole genome shotgun (WGS) entry which is preliminary data.</text>
</comment>
<sequence length="787" mass="85426">MTRHLLPIVLVACLCPHFILAAGFPDCANGPLKNNTVCDTSKSARERAQAVISLFTDDELMSNMVNESPGVPRLGLPSYNWWSEALHGVASSPGVTFAPSGNFSSATSFPQPILLGAAFDDALIKSVATVISTEARAFNNFGRSGLDYFTPNINPFKDPRWGRGQETPGEDPFHISQYVLQLIDGLQGGIDPKTFKVAADCKHFAAYDLELWQGIDRFHFDATVTPQDLSEFYLPPFQTCVRDAKVASVMCSYNEVNGVPSCANSFLLQDILRDLWGFDEDRWVTSDCDAVDNIFSTHNFTSTAAQAAADALKAGTDVDCGSAYALHLPDALSQSLVTRADLEKGMVRLYTSLVRYVPFSTSIPRLQKAYHANLLDRLGYFDPPESQAFRQIDWADVNVPSAQALAHQAAVEGIVVLKNDGILPLSKKFRSVAVIGPWANATTQMQGNYHGVAPFLVSPFQGAVDAGFKATFAFGTSMTGTTTDGFAEALSAARGADLVIFAGGIDEVTVEREGRDRTAITWPGNQLDLLSELQAVGKPIVVLQFGGGQVDDTSLKNSRKVNAIAWGGYPGQSGGTAVFDILTGKVSPAGRLPTTQYEAGYVDQVPMTDMTLRPTSANPGRTYQWYSGTPVFEFGHGLHFTTFALSWQKAPKARYSTFDFASAIRRSQTPDLITFDTFRVTVRNTGSRKSDFVTLLFASGNAGPAPRPNKRLVSYTRLHGIDTRSSSRAELKVTLGSLARADTQGNTWLFPGDYVLTVDTPGTISSHFRLEGNPIQLSRFPQNTSAK</sequence>
<dbReference type="EMBL" id="WQMT02000005">
    <property type="protein sequence ID" value="KAG9223467.1"/>
    <property type="molecule type" value="Genomic_DNA"/>
</dbReference>
<protein>
    <submittedName>
        <fullName evidence="1">Uncharacterized protein</fullName>
    </submittedName>
</protein>
<proteinExistence type="predicted"/>
<dbReference type="Proteomes" id="UP000824881">
    <property type="component" value="Unassembled WGS sequence"/>
</dbReference>
<evidence type="ECO:0000313" key="1">
    <source>
        <dbReference type="EMBL" id="KAG9223467.1"/>
    </source>
</evidence>
<accession>A0ACB7IYW5</accession>
<organism evidence="1 2">
    <name type="scientific">Pleurotus cornucopiae</name>
    <name type="common">Cornucopia mushroom</name>
    <dbReference type="NCBI Taxonomy" id="5321"/>
    <lineage>
        <taxon>Eukaryota</taxon>
        <taxon>Fungi</taxon>
        <taxon>Dikarya</taxon>
        <taxon>Basidiomycota</taxon>
        <taxon>Agaricomycotina</taxon>
        <taxon>Agaricomycetes</taxon>
        <taxon>Agaricomycetidae</taxon>
        <taxon>Agaricales</taxon>
        <taxon>Pleurotineae</taxon>
        <taxon>Pleurotaceae</taxon>
        <taxon>Pleurotus</taxon>
    </lineage>
</organism>
<name>A0ACB7IYW5_PLECO</name>